<comment type="caution">
    <text evidence="5">The sequence shown here is derived from an EMBL/GenBank/DDBJ whole genome shotgun (WGS) entry which is preliminary data.</text>
</comment>
<dbReference type="InterPro" id="IPR018062">
    <property type="entry name" value="HTH_AraC-typ_CS"/>
</dbReference>
<dbReference type="InterPro" id="IPR050908">
    <property type="entry name" value="SmbC-like"/>
</dbReference>
<dbReference type="PROSITE" id="PS00041">
    <property type="entry name" value="HTH_ARAC_FAMILY_1"/>
    <property type="match status" value="1"/>
</dbReference>
<accession>A0ABQ5V5M2</accession>
<protein>
    <recommendedName>
        <fullName evidence="4">HTH araC/xylS-type domain-containing protein</fullName>
    </recommendedName>
</protein>
<dbReference type="SMART" id="SM00342">
    <property type="entry name" value="HTH_ARAC"/>
    <property type="match status" value="1"/>
</dbReference>
<gene>
    <name evidence="5" type="ORF">GCM10007853_07080</name>
</gene>
<dbReference type="SMART" id="SM00871">
    <property type="entry name" value="AraC_E_bind"/>
    <property type="match status" value="1"/>
</dbReference>
<keyword evidence="1" id="KW-0805">Transcription regulation</keyword>
<dbReference type="Pfam" id="PF06445">
    <property type="entry name" value="GyrI-like"/>
    <property type="match status" value="1"/>
</dbReference>
<dbReference type="PANTHER" id="PTHR40055">
    <property type="entry name" value="TRANSCRIPTIONAL REGULATOR YGIV-RELATED"/>
    <property type="match status" value="1"/>
</dbReference>
<dbReference type="InterPro" id="IPR011256">
    <property type="entry name" value="Reg_factor_effector_dom_sf"/>
</dbReference>
<dbReference type="PANTHER" id="PTHR40055:SF1">
    <property type="entry name" value="TRANSCRIPTIONAL REGULATOR YGIV-RELATED"/>
    <property type="match status" value="1"/>
</dbReference>
<dbReference type="InterPro" id="IPR020449">
    <property type="entry name" value="Tscrpt_reg_AraC-type_HTH"/>
</dbReference>
<dbReference type="InterPro" id="IPR010499">
    <property type="entry name" value="AraC_E-bd"/>
</dbReference>
<dbReference type="EMBL" id="BSNK01000001">
    <property type="protein sequence ID" value="GLQ22834.1"/>
    <property type="molecule type" value="Genomic_DNA"/>
</dbReference>
<reference evidence="5" key="1">
    <citation type="journal article" date="2014" name="Int. J. Syst. Evol. Microbiol.">
        <title>Complete genome of a new Firmicutes species belonging to the dominant human colonic microbiota ('Ruminococcus bicirculans') reveals two chromosomes and a selective capacity to utilize plant glucans.</title>
        <authorList>
            <consortium name="NISC Comparative Sequencing Program"/>
            <person name="Wegmann U."/>
            <person name="Louis P."/>
            <person name="Goesmann A."/>
            <person name="Henrissat B."/>
            <person name="Duncan S.H."/>
            <person name="Flint H.J."/>
        </authorList>
    </citation>
    <scope>NUCLEOTIDE SEQUENCE</scope>
    <source>
        <strain evidence="5">NBRC 108219</strain>
    </source>
</reference>
<sequence length="309" mass="34564">MSKVEQRAIAAVERAHMAVRRNPSQIVTLEEAAAQAGYSASRLHAIFSDRYGETFGALVRRVRLEHACRLMRARRHWSLTRIAYQSGYSESSDFTRSFRRAYGLAPSRWDRVAPLNGARKNEKNRQADTIAACDTVLMQAAPDTNAPTWPVRIEARPAQHVAVYPVAEAEQTGRLREGWDQFEAWLSTRGQMRTDRLMMGLSYDSPYDTPGSVYRFELAYPVDPNTKAGAGVVIRDLPATQAAVLSCNGDLEVFSGAWDYLCRIFVPNSPWEPGLGPTLETYFDDPRPSGMTLWNMDCIVPVQRSGGAE</sequence>
<name>A0ABQ5V5M2_9PROT</name>
<keyword evidence="3" id="KW-0804">Transcription</keyword>
<organism evidence="5 6">
    <name type="scientific">Algimonas ampicilliniresistens</name>
    <dbReference type="NCBI Taxonomy" id="1298735"/>
    <lineage>
        <taxon>Bacteria</taxon>
        <taxon>Pseudomonadati</taxon>
        <taxon>Pseudomonadota</taxon>
        <taxon>Alphaproteobacteria</taxon>
        <taxon>Maricaulales</taxon>
        <taxon>Robiginitomaculaceae</taxon>
        <taxon>Algimonas</taxon>
    </lineage>
</organism>
<evidence type="ECO:0000313" key="6">
    <source>
        <dbReference type="Proteomes" id="UP001161391"/>
    </source>
</evidence>
<keyword evidence="2" id="KW-0238">DNA-binding</keyword>
<dbReference type="SUPFAM" id="SSF46689">
    <property type="entry name" value="Homeodomain-like"/>
    <property type="match status" value="1"/>
</dbReference>
<dbReference type="Pfam" id="PF12833">
    <property type="entry name" value="HTH_18"/>
    <property type="match status" value="1"/>
</dbReference>
<dbReference type="Gene3D" id="1.10.10.60">
    <property type="entry name" value="Homeodomain-like"/>
    <property type="match status" value="1"/>
</dbReference>
<dbReference type="RefSeq" id="WP_284387616.1">
    <property type="nucleotide sequence ID" value="NZ_BSNK01000001.1"/>
</dbReference>
<dbReference type="PROSITE" id="PS01124">
    <property type="entry name" value="HTH_ARAC_FAMILY_2"/>
    <property type="match status" value="1"/>
</dbReference>
<dbReference type="InterPro" id="IPR018060">
    <property type="entry name" value="HTH_AraC"/>
</dbReference>
<dbReference type="InterPro" id="IPR009057">
    <property type="entry name" value="Homeodomain-like_sf"/>
</dbReference>
<keyword evidence="6" id="KW-1185">Reference proteome</keyword>
<evidence type="ECO:0000313" key="5">
    <source>
        <dbReference type="EMBL" id="GLQ22834.1"/>
    </source>
</evidence>
<dbReference type="Gene3D" id="3.20.80.10">
    <property type="entry name" value="Regulatory factor, effector binding domain"/>
    <property type="match status" value="1"/>
</dbReference>
<reference evidence="5" key="2">
    <citation type="submission" date="2023-01" db="EMBL/GenBank/DDBJ databases">
        <title>Draft genome sequence of Algimonas ampicilliniresistens strain NBRC 108219.</title>
        <authorList>
            <person name="Sun Q."/>
            <person name="Mori K."/>
        </authorList>
    </citation>
    <scope>NUCLEOTIDE SEQUENCE</scope>
    <source>
        <strain evidence="5">NBRC 108219</strain>
    </source>
</reference>
<evidence type="ECO:0000259" key="4">
    <source>
        <dbReference type="PROSITE" id="PS01124"/>
    </source>
</evidence>
<evidence type="ECO:0000256" key="2">
    <source>
        <dbReference type="ARBA" id="ARBA00023125"/>
    </source>
</evidence>
<dbReference type="InterPro" id="IPR029442">
    <property type="entry name" value="GyrI-like"/>
</dbReference>
<evidence type="ECO:0000256" key="3">
    <source>
        <dbReference type="ARBA" id="ARBA00023163"/>
    </source>
</evidence>
<evidence type="ECO:0000256" key="1">
    <source>
        <dbReference type="ARBA" id="ARBA00023015"/>
    </source>
</evidence>
<proteinExistence type="predicted"/>
<dbReference type="PRINTS" id="PR00032">
    <property type="entry name" value="HTHARAC"/>
</dbReference>
<dbReference type="SUPFAM" id="SSF55136">
    <property type="entry name" value="Probable bacterial effector-binding domain"/>
    <property type="match status" value="1"/>
</dbReference>
<dbReference type="Proteomes" id="UP001161391">
    <property type="component" value="Unassembled WGS sequence"/>
</dbReference>
<feature type="domain" description="HTH araC/xylS-type" evidence="4">
    <location>
        <begin position="13"/>
        <end position="112"/>
    </location>
</feature>